<dbReference type="RefSeq" id="WP_032119755.1">
    <property type="nucleotide sequence ID" value="NZ_JACOOO010000004.1"/>
</dbReference>
<organism evidence="2 3">
    <name type="scientific">Clostridium hominis</name>
    <dbReference type="NCBI Taxonomy" id="2763036"/>
    <lineage>
        <taxon>Bacteria</taxon>
        <taxon>Bacillati</taxon>
        <taxon>Bacillota</taxon>
        <taxon>Clostridia</taxon>
        <taxon>Eubacteriales</taxon>
        <taxon>Clostridiaceae</taxon>
        <taxon>Clostridium</taxon>
    </lineage>
</organism>
<reference evidence="2 3" key="1">
    <citation type="submission" date="2020-08" db="EMBL/GenBank/DDBJ databases">
        <title>Genome public.</title>
        <authorList>
            <person name="Liu C."/>
            <person name="Sun Q."/>
        </authorList>
    </citation>
    <scope>NUCLEOTIDE SEQUENCE [LARGE SCALE GENOMIC DNA]</scope>
    <source>
        <strain evidence="2 3">NSJ-6</strain>
    </source>
</reference>
<dbReference type="EMBL" id="JACOOO010000004">
    <property type="protein sequence ID" value="MBC5627785.1"/>
    <property type="molecule type" value="Genomic_DNA"/>
</dbReference>
<dbReference type="InterPro" id="IPR018445">
    <property type="entry name" value="Put_Phosphate_transp_reg"/>
</dbReference>
<dbReference type="InterPro" id="IPR038078">
    <property type="entry name" value="PhoU-like_sf"/>
</dbReference>
<evidence type="ECO:0000256" key="1">
    <source>
        <dbReference type="ARBA" id="ARBA00008591"/>
    </source>
</evidence>
<dbReference type="PANTHER" id="PTHR37298">
    <property type="entry name" value="UPF0111 PROTEIN YKAA"/>
    <property type="match status" value="1"/>
</dbReference>
<dbReference type="PANTHER" id="PTHR37298:SF1">
    <property type="entry name" value="UPF0111 PROTEIN YKAA"/>
    <property type="match status" value="1"/>
</dbReference>
<evidence type="ECO:0000313" key="3">
    <source>
        <dbReference type="Proteomes" id="UP000596929"/>
    </source>
</evidence>
<accession>A0ABR7D9G1</accession>
<evidence type="ECO:0000313" key="2">
    <source>
        <dbReference type="EMBL" id="MBC5627785.1"/>
    </source>
</evidence>
<protein>
    <submittedName>
        <fullName evidence="2">DUF47 domain-containing protein</fullName>
    </submittedName>
</protein>
<dbReference type="Pfam" id="PF01865">
    <property type="entry name" value="PhoU_div"/>
    <property type="match status" value="1"/>
</dbReference>
<name>A0ABR7D9G1_9CLOT</name>
<dbReference type="Proteomes" id="UP000596929">
    <property type="component" value="Unassembled WGS sequence"/>
</dbReference>
<gene>
    <name evidence="2" type="ORF">H8S20_02655</name>
</gene>
<sequence length="207" mass="24029">MAVKKSNDYFEMLVDLIGYSCEAASLLDKTISNFRMSQIDSNVKEMHEIEHSADIKKHEMLNKLSKEFITPIERGDIIELANEIDNVTDAIEDVLVRIYMFNISVMREEALEFSNLIVRICNETSALIKEFRNFKKSSEISKIIININDLEEEGDRIYTKSIKGFYTSIMDPIRFITWKETFEYFEKCCDACEHVADGIESVMMKNS</sequence>
<comment type="similarity">
    <text evidence="1">Belongs to the UPF0111 family.</text>
</comment>
<dbReference type="Gene3D" id="1.20.58.220">
    <property type="entry name" value="Phosphate transport system protein phou homolog 2, domain 2"/>
    <property type="match status" value="1"/>
</dbReference>
<comment type="caution">
    <text evidence="2">The sequence shown here is derived from an EMBL/GenBank/DDBJ whole genome shotgun (WGS) entry which is preliminary data.</text>
</comment>
<proteinExistence type="inferred from homology"/>
<dbReference type="InterPro" id="IPR052912">
    <property type="entry name" value="UPF0111_domain"/>
</dbReference>
<keyword evidence="3" id="KW-1185">Reference proteome</keyword>